<dbReference type="EMBL" id="JBHUMM010000023">
    <property type="protein sequence ID" value="MFD2672026.1"/>
    <property type="molecule type" value="Genomic_DNA"/>
</dbReference>
<comment type="caution">
    <text evidence="7">The sequence shown here is derived from an EMBL/GenBank/DDBJ whole genome shotgun (WGS) entry which is preliminary data.</text>
</comment>
<organism evidence="7 8">
    <name type="scientific">Marinicrinis sediminis</name>
    <dbReference type="NCBI Taxonomy" id="1652465"/>
    <lineage>
        <taxon>Bacteria</taxon>
        <taxon>Bacillati</taxon>
        <taxon>Bacillota</taxon>
        <taxon>Bacilli</taxon>
        <taxon>Bacillales</taxon>
        <taxon>Paenibacillaceae</taxon>
    </lineage>
</organism>
<keyword evidence="2 5" id="KW-0812">Transmembrane</keyword>
<feature type="transmembrane region" description="Helical" evidence="5">
    <location>
        <begin position="537"/>
        <end position="560"/>
    </location>
</feature>
<feature type="transmembrane region" description="Helical" evidence="5">
    <location>
        <begin position="54"/>
        <end position="72"/>
    </location>
</feature>
<dbReference type="InterPro" id="IPR007016">
    <property type="entry name" value="O-antigen_ligase-rel_domated"/>
</dbReference>
<dbReference type="Proteomes" id="UP001597497">
    <property type="component" value="Unassembled WGS sequence"/>
</dbReference>
<feature type="transmembrane region" description="Helical" evidence="5">
    <location>
        <begin position="504"/>
        <end position="525"/>
    </location>
</feature>
<dbReference type="Gene3D" id="1.25.40.10">
    <property type="entry name" value="Tetratricopeptide repeat domain"/>
    <property type="match status" value="1"/>
</dbReference>
<feature type="transmembrane region" description="Helical" evidence="5">
    <location>
        <begin position="480"/>
        <end position="498"/>
    </location>
</feature>
<evidence type="ECO:0000256" key="5">
    <source>
        <dbReference type="SAM" id="Phobius"/>
    </source>
</evidence>
<dbReference type="InterPro" id="IPR051533">
    <property type="entry name" value="WaaL-like"/>
</dbReference>
<dbReference type="InterPro" id="IPR011990">
    <property type="entry name" value="TPR-like_helical_dom_sf"/>
</dbReference>
<accession>A0ABW5RB84</accession>
<feature type="domain" description="O-antigen ligase-related" evidence="6">
    <location>
        <begin position="322"/>
        <end position="457"/>
    </location>
</feature>
<reference evidence="8" key="1">
    <citation type="journal article" date="2019" name="Int. J. Syst. Evol. Microbiol.">
        <title>The Global Catalogue of Microorganisms (GCM) 10K type strain sequencing project: providing services to taxonomists for standard genome sequencing and annotation.</title>
        <authorList>
            <consortium name="The Broad Institute Genomics Platform"/>
            <consortium name="The Broad Institute Genome Sequencing Center for Infectious Disease"/>
            <person name="Wu L."/>
            <person name="Ma J."/>
        </authorList>
    </citation>
    <scope>NUCLEOTIDE SEQUENCE [LARGE SCALE GENOMIC DNA]</scope>
    <source>
        <strain evidence="8">KCTC 33676</strain>
    </source>
</reference>
<feature type="transmembrane region" description="Helical" evidence="5">
    <location>
        <begin position="349"/>
        <end position="367"/>
    </location>
</feature>
<comment type="subcellular location">
    <subcellularLocation>
        <location evidence="1">Membrane</location>
        <topology evidence="1">Multi-pass membrane protein</topology>
    </subcellularLocation>
</comment>
<feature type="transmembrane region" description="Helical" evidence="5">
    <location>
        <begin position="198"/>
        <end position="220"/>
    </location>
</feature>
<dbReference type="PROSITE" id="PS51257">
    <property type="entry name" value="PROKAR_LIPOPROTEIN"/>
    <property type="match status" value="1"/>
</dbReference>
<feature type="transmembrane region" description="Helical" evidence="5">
    <location>
        <begin position="84"/>
        <end position="100"/>
    </location>
</feature>
<feature type="transmembrane region" description="Helical" evidence="5">
    <location>
        <begin position="112"/>
        <end position="131"/>
    </location>
</feature>
<evidence type="ECO:0000313" key="8">
    <source>
        <dbReference type="Proteomes" id="UP001597497"/>
    </source>
</evidence>
<protein>
    <submittedName>
        <fullName evidence="7">O-antigen ligase family protein</fullName>
    </submittedName>
</protein>
<dbReference type="Pfam" id="PF04932">
    <property type="entry name" value="Wzy_C"/>
    <property type="match status" value="1"/>
</dbReference>
<dbReference type="SUPFAM" id="SSF48452">
    <property type="entry name" value="TPR-like"/>
    <property type="match status" value="1"/>
</dbReference>
<evidence type="ECO:0000259" key="6">
    <source>
        <dbReference type="Pfam" id="PF04932"/>
    </source>
</evidence>
<proteinExistence type="predicted"/>
<feature type="transmembrane region" description="Helical" evidence="5">
    <location>
        <begin position="21"/>
        <end position="42"/>
    </location>
</feature>
<feature type="transmembrane region" description="Helical" evidence="5">
    <location>
        <begin position="272"/>
        <end position="292"/>
    </location>
</feature>
<keyword evidence="8" id="KW-1185">Reference proteome</keyword>
<keyword evidence="4 5" id="KW-0472">Membrane</keyword>
<dbReference type="PANTHER" id="PTHR37422">
    <property type="entry name" value="TEICHURONIC ACID BIOSYNTHESIS PROTEIN TUAE"/>
    <property type="match status" value="1"/>
</dbReference>
<sequence length="820" mass="93441">MKGRSKLSKKKQPFAEPVPGMLWVILVLSGCFFIWSPFQIALFNGGSINFEGPISYAVIFTSIICFVTGIWIPLKQLPLSPSHLGLAIASFLLPLSYLLSKLNAASHYLSNTLVLIMLSATFFYIIAITVASHEKANRLIQHLLISSFYLIVWFGLWHWFGNGPLARFFFGWFAAFNDLGVYVDAVMTDSNGLRLTSVFQYANTYAAFLTVVLFACLHFITKAKLWWVRALHGFMLVPIFISFWLTLSRGGLVILPVVLVILLMFLKPAKQIVWILQLMISLISTGLILKPVTEIGLAMNNQYSGVEFLKGYTYVLGLSILVGFCCAWLMESKFARLTQKWSNLKWSSLYLPLGTVLFGGLLLWVILSTGLKTVLPDNVQTRLKNINFSQHSVLERATFYEDSLKLVADYPMLGAGGGAWSVLYEKYQNNPYTSRQAHNFYLQYLVETGWVGFLIFLSFVSYILYRYIRMYRHQEEAHRNDYFLYFIIVVSLLVLSLIDFNMTYVYLLILVFFSLGGITASFSSTKANVQVASYKKYNYMLTAIMVIGSIAATITAGLFLKAEQSYYQATEILKSGQVSIQEVTSHVDKALSIRSSHPYYASLKASFLQQVYEQTADPKYIIEAKSLLLEVQLLEPYNKMLFKQTMSILISQENYREALALSQEQRSNYPWDISLYEQELELLYKLGSTAYDQGQEEEAYPYFEQAFILKATIEKKQAHLDQLPEEQMQGRPFELSQTTKNVLGKMYYFTGQYALAEAILVQSFDTPLSSSSNLDGALWYLAALLKQDKENEALEEAFIEMNYNYEQQVNNLLELKPLDP</sequence>
<name>A0ABW5RB84_9BACL</name>
<evidence type="ECO:0000256" key="2">
    <source>
        <dbReference type="ARBA" id="ARBA00022692"/>
    </source>
</evidence>
<dbReference type="PANTHER" id="PTHR37422:SF13">
    <property type="entry name" value="LIPOPOLYSACCHARIDE BIOSYNTHESIS PROTEIN PA4999-RELATED"/>
    <property type="match status" value="1"/>
</dbReference>
<evidence type="ECO:0000256" key="3">
    <source>
        <dbReference type="ARBA" id="ARBA00022989"/>
    </source>
</evidence>
<keyword evidence="7" id="KW-0436">Ligase</keyword>
<gene>
    <name evidence="7" type="ORF">ACFSUC_10455</name>
</gene>
<keyword evidence="3 5" id="KW-1133">Transmembrane helix</keyword>
<feature type="transmembrane region" description="Helical" evidence="5">
    <location>
        <begin position="449"/>
        <end position="468"/>
    </location>
</feature>
<feature type="transmembrane region" description="Helical" evidence="5">
    <location>
        <begin position="312"/>
        <end position="329"/>
    </location>
</feature>
<feature type="transmembrane region" description="Helical" evidence="5">
    <location>
        <begin position="143"/>
        <end position="160"/>
    </location>
</feature>
<evidence type="ECO:0000313" key="7">
    <source>
        <dbReference type="EMBL" id="MFD2672026.1"/>
    </source>
</evidence>
<dbReference type="RefSeq" id="WP_379929511.1">
    <property type="nucleotide sequence ID" value="NZ_JBHUMM010000023.1"/>
</dbReference>
<feature type="transmembrane region" description="Helical" evidence="5">
    <location>
        <begin position="240"/>
        <end position="265"/>
    </location>
</feature>
<evidence type="ECO:0000256" key="4">
    <source>
        <dbReference type="ARBA" id="ARBA00023136"/>
    </source>
</evidence>
<dbReference type="GO" id="GO:0016874">
    <property type="term" value="F:ligase activity"/>
    <property type="evidence" value="ECO:0007669"/>
    <property type="project" value="UniProtKB-KW"/>
</dbReference>
<evidence type="ECO:0000256" key="1">
    <source>
        <dbReference type="ARBA" id="ARBA00004141"/>
    </source>
</evidence>